<dbReference type="InParanoid" id="A0A136IJ67"/>
<name>A0A136IJ67_9PEZI</name>
<dbReference type="EMBL" id="KQ964307">
    <property type="protein sequence ID" value="KXJ84962.1"/>
    <property type="molecule type" value="Genomic_DNA"/>
</dbReference>
<organism evidence="2 3">
    <name type="scientific">Microdochium bolleyi</name>
    <dbReference type="NCBI Taxonomy" id="196109"/>
    <lineage>
        <taxon>Eukaryota</taxon>
        <taxon>Fungi</taxon>
        <taxon>Dikarya</taxon>
        <taxon>Ascomycota</taxon>
        <taxon>Pezizomycotina</taxon>
        <taxon>Sordariomycetes</taxon>
        <taxon>Xylariomycetidae</taxon>
        <taxon>Xylariales</taxon>
        <taxon>Microdochiaceae</taxon>
        <taxon>Microdochium</taxon>
    </lineage>
</organism>
<dbReference type="InterPro" id="IPR008775">
    <property type="entry name" value="Phytyl_CoA_dOase-like"/>
</dbReference>
<dbReference type="Proteomes" id="UP000070501">
    <property type="component" value="Unassembled WGS sequence"/>
</dbReference>
<dbReference type="Gene3D" id="2.60.120.620">
    <property type="entry name" value="q2cbj1_9rhob like domain"/>
    <property type="match status" value="1"/>
</dbReference>
<accession>A0A136IJ67</accession>
<evidence type="ECO:0000313" key="3">
    <source>
        <dbReference type="Proteomes" id="UP000070501"/>
    </source>
</evidence>
<evidence type="ECO:0000313" key="2">
    <source>
        <dbReference type="EMBL" id="KXJ84962.1"/>
    </source>
</evidence>
<dbReference type="AlphaFoldDB" id="A0A136IJ67"/>
<keyword evidence="3" id="KW-1185">Reference proteome</keyword>
<proteinExistence type="predicted"/>
<evidence type="ECO:0000256" key="1">
    <source>
        <dbReference type="SAM" id="MobiDB-lite"/>
    </source>
</evidence>
<dbReference type="PANTHER" id="PTHR31630:SF7">
    <property type="entry name" value="PHYTANOYL-COA DIOXYGENASE"/>
    <property type="match status" value="1"/>
</dbReference>
<feature type="region of interest" description="Disordered" evidence="1">
    <location>
        <begin position="19"/>
        <end position="43"/>
    </location>
</feature>
<reference evidence="3" key="1">
    <citation type="submission" date="2016-02" db="EMBL/GenBank/DDBJ databases">
        <title>Draft genome sequence of Microdochium bolleyi, a fungal endophyte of beachgrass.</title>
        <authorList>
            <consortium name="DOE Joint Genome Institute"/>
            <person name="David A.S."/>
            <person name="May G."/>
            <person name="Haridas S."/>
            <person name="Lim J."/>
            <person name="Wang M."/>
            <person name="Labutti K."/>
            <person name="Lipzen A."/>
            <person name="Barry K."/>
            <person name="Grigoriev I.V."/>
        </authorList>
    </citation>
    <scope>NUCLEOTIDE SEQUENCE [LARGE SCALE GENOMIC DNA]</scope>
    <source>
        <strain evidence="3">J235TASD1</strain>
    </source>
</reference>
<dbReference type="PANTHER" id="PTHR31630">
    <property type="entry name" value="PHYTANOYL-COA DIOXYGENASE-RELATED-RELATED"/>
    <property type="match status" value="1"/>
</dbReference>
<sequence>MVANSDSAKATYAALAAPATTPAKTAQPLEAKPSGPNRLFTHPDQSFGDWRDDLLRDGYVVVKGAVPRERADQYADQMYSWLENFRGGMGYKRNDPSTIKHENLPIINEKGMVNGYGISHEDFTWAVRQEPGVVDAFQKVYDTEHLIVSFDIVNMAFPNRTDMASNNPWPHQDQNRTKPGFRCMQGIVNILPNGPEDGGLIACKGAHLLSTQFHEDFEDEPNRIWAWTPEWYGFTAEGMEWLKNKGCEWVKICAEPGDLILWDSRTPHYNLTPKGTNPRFCFYTCYMPAAEATQEDLIRKKGAFETLQSTTHWPNALHVGGGLPVLRNGEPDPYNINQPRQRPELNETGFKLTGIPYIKA</sequence>
<evidence type="ECO:0008006" key="4">
    <source>
        <dbReference type="Google" id="ProtNLM"/>
    </source>
</evidence>
<dbReference type="Pfam" id="PF05721">
    <property type="entry name" value="PhyH"/>
    <property type="match status" value="1"/>
</dbReference>
<gene>
    <name evidence="2" type="ORF">Micbo1qcDRAFT_225491</name>
</gene>
<dbReference type="OrthoDB" id="445007at2759"/>
<protein>
    <recommendedName>
        <fullName evidence="4">Phytanoyl-CoA dioxygenase</fullName>
    </recommendedName>
</protein>
<dbReference type="SUPFAM" id="SSF51197">
    <property type="entry name" value="Clavaminate synthase-like"/>
    <property type="match status" value="1"/>
</dbReference>